<dbReference type="PANTHER" id="PTHR30336">
    <property type="entry name" value="INNER MEMBRANE PROTEIN, PROBABLE PERMEASE"/>
    <property type="match status" value="1"/>
</dbReference>
<reference evidence="3 4" key="1">
    <citation type="submission" date="2020-08" db="EMBL/GenBank/DDBJ databases">
        <title>Genomic Encyclopedia of Type Strains, Phase IV (KMG-IV): sequencing the most valuable type-strain genomes for metagenomic binning, comparative biology and taxonomic classification.</title>
        <authorList>
            <person name="Goeker M."/>
        </authorList>
    </citation>
    <scope>NUCLEOTIDE SEQUENCE [LARGE SCALE GENOMIC DNA]</scope>
    <source>
        <strain evidence="3 4">DSM 17245</strain>
    </source>
</reference>
<evidence type="ECO:0000256" key="1">
    <source>
        <dbReference type="SAM" id="Phobius"/>
    </source>
</evidence>
<dbReference type="EMBL" id="JACHHH010000003">
    <property type="protein sequence ID" value="MBB6040929.1"/>
    <property type="molecule type" value="Genomic_DNA"/>
</dbReference>
<keyword evidence="1" id="KW-0472">Membrane</keyword>
<dbReference type="PANTHER" id="PTHR30336:SF20">
    <property type="entry name" value="DUF218 DOMAIN-CONTAINING PROTEIN"/>
    <property type="match status" value="1"/>
</dbReference>
<sequence length="329" mass="38014">MGIVFLILALGCFLYFGFLWTTASYLSFLWIWLLLGAIHLLMAFVYKAPERLRKNPLFFRFRIFGLSSYCIFFLLFSYLIGYLSQYHYGQWKDPLSYILVVGSELENNKITPLLQNRLERVDLCYQENPFATIVLSGGKGRNSASAEASVMYQSMLKMGIPADAMLMEFYSKTTEQKLSYGIESIFQGEQNQEGSEVEEDLRKKRREEVRRRLAAQENQVVDYEEDLDSDEIFDSAEELKTEASEGQEIKDDSVEKEIGIGIVSSQYQMFRACHFAEQALKKQREEGKVDALQKVSIVGFPSVEDPALRPHLYFREALFLFGERLCHKL</sequence>
<accession>A0A7W9SF31</accession>
<dbReference type="RefSeq" id="WP_183683364.1">
    <property type="nucleotide sequence ID" value="NZ_JACHHH010000003.1"/>
</dbReference>
<dbReference type="AlphaFoldDB" id="A0A7W9SF31"/>
<dbReference type="CDD" id="cd06259">
    <property type="entry name" value="YdcF-like"/>
    <property type="match status" value="1"/>
</dbReference>
<protein>
    <submittedName>
        <fullName evidence="3">Uncharacterized SAM-binding protein YcdF (DUF218 family)</fullName>
    </submittedName>
</protein>
<name>A0A7W9SF31_9FIRM</name>
<dbReference type="GeneID" id="85014450"/>
<dbReference type="InterPro" id="IPR003848">
    <property type="entry name" value="DUF218"/>
</dbReference>
<proteinExistence type="predicted"/>
<feature type="domain" description="DUF218" evidence="2">
    <location>
        <begin position="97"/>
        <end position="180"/>
    </location>
</feature>
<keyword evidence="1" id="KW-1133">Transmembrane helix</keyword>
<evidence type="ECO:0000313" key="3">
    <source>
        <dbReference type="EMBL" id="MBB6040929.1"/>
    </source>
</evidence>
<keyword evidence="1" id="KW-0812">Transmembrane</keyword>
<dbReference type="Pfam" id="PF02698">
    <property type="entry name" value="DUF218"/>
    <property type="match status" value="1"/>
</dbReference>
<organism evidence="3 4">
    <name type="scientific">Oribacterium sinus</name>
    <dbReference type="NCBI Taxonomy" id="237576"/>
    <lineage>
        <taxon>Bacteria</taxon>
        <taxon>Bacillati</taxon>
        <taxon>Bacillota</taxon>
        <taxon>Clostridia</taxon>
        <taxon>Lachnospirales</taxon>
        <taxon>Lachnospiraceae</taxon>
        <taxon>Oribacterium</taxon>
    </lineage>
</organism>
<dbReference type="Proteomes" id="UP000522163">
    <property type="component" value="Unassembled WGS sequence"/>
</dbReference>
<evidence type="ECO:0000313" key="4">
    <source>
        <dbReference type="Proteomes" id="UP000522163"/>
    </source>
</evidence>
<dbReference type="GO" id="GO:0005886">
    <property type="term" value="C:plasma membrane"/>
    <property type="evidence" value="ECO:0007669"/>
    <property type="project" value="TreeGrafter"/>
</dbReference>
<feature type="transmembrane region" description="Helical" evidence="1">
    <location>
        <begin position="29"/>
        <end position="49"/>
    </location>
</feature>
<evidence type="ECO:0000259" key="2">
    <source>
        <dbReference type="Pfam" id="PF02698"/>
    </source>
</evidence>
<gene>
    <name evidence="3" type="ORF">HNQ46_000892</name>
</gene>
<feature type="transmembrane region" description="Helical" evidence="1">
    <location>
        <begin position="61"/>
        <end position="83"/>
    </location>
</feature>
<dbReference type="InterPro" id="IPR051599">
    <property type="entry name" value="Cell_Envelope_Assoc"/>
</dbReference>
<comment type="caution">
    <text evidence="3">The sequence shown here is derived from an EMBL/GenBank/DDBJ whole genome shotgun (WGS) entry which is preliminary data.</text>
</comment>